<evidence type="ECO:0000313" key="3">
    <source>
        <dbReference type="EMBL" id="KAL1500227.1"/>
    </source>
</evidence>
<comment type="caution">
    <text evidence="3">The sequence shown here is derived from an EMBL/GenBank/DDBJ whole genome shotgun (WGS) entry which is preliminary data.</text>
</comment>
<dbReference type="SUPFAM" id="SSF52833">
    <property type="entry name" value="Thioredoxin-like"/>
    <property type="match status" value="1"/>
</dbReference>
<accession>A0AB34IKL9</accession>
<gene>
    <name evidence="3" type="ORF">AB1Y20_012896</name>
</gene>
<keyword evidence="2" id="KW-0472">Membrane</keyword>
<feature type="compositionally biased region" description="Low complexity" evidence="1">
    <location>
        <begin position="73"/>
        <end position="83"/>
    </location>
</feature>
<evidence type="ECO:0000256" key="2">
    <source>
        <dbReference type="SAM" id="Phobius"/>
    </source>
</evidence>
<reference evidence="3 4" key="1">
    <citation type="journal article" date="2024" name="Science">
        <title>Giant polyketide synthase enzymes in the biosynthesis of giant marine polyether toxins.</title>
        <authorList>
            <person name="Fallon T.R."/>
            <person name="Shende V.V."/>
            <person name="Wierzbicki I.H."/>
            <person name="Pendleton A.L."/>
            <person name="Watervoot N.F."/>
            <person name="Auber R.P."/>
            <person name="Gonzalez D.J."/>
            <person name="Wisecaver J.H."/>
            <person name="Moore B.S."/>
        </authorList>
    </citation>
    <scope>NUCLEOTIDE SEQUENCE [LARGE SCALE GENOMIC DNA]</scope>
    <source>
        <strain evidence="3 4">12B1</strain>
    </source>
</reference>
<evidence type="ECO:0000313" key="4">
    <source>
        <dbReference type="Proteomes" id="UP001515480"/>
    </source>
</evidence>
<proteinExistence type="predicted"/>
<organism evidence="3 4">
    <name type="scientific">Prymnesium parvum</name>
    <name type="common">Toxic golden alga</name>
    <dbReference type="NCBI Taxonomy" id="97485"/>
    <lineage>
        <taxon>Eukaryota</taxon>
        <taxon>Haptista</taxon>
        <taxon>Haptophyta</taxon>
        <taxon>Prymnesiophyceae</taxon>
        <taxon>Prymnesiales</taxon>
        <taxon>Prymnesiaceae</taxon>
        <taxon>Prymnesium</taxon>
    </lineage>
</organism>
<dbReference type="Gene3D" id="3.40.30.10">
    <property type="entry name" value="Glutaredoxin"/>
    <property type="match status" value="1"/>
</dbReference>
<name>A0AB34IKL9_PRYPA</name>
<feature type="region of interest" description="Disordered" evidence="1">
    <location>
        <begin position="1"/>
        <end position="83"/>
    </location>
</feature>
<feature type="transmembrane region" description="Helical" evidence="2">
    <location>
        <begin position="88"/>
        <end position="107"/>
    </location>
</feature>
<feature type="compositionally biased region" description="Low complexity" evidence="1">
    <location>
        <begin position="12"/>
        <end position="33"/>
    </location>
</feature>
<dbReference type="CDD" id="cd02961">
    <property type="entry name" value="PDI_a_family"/>
    <property type="match status" value="1"/>
</dbReference>
<keyword evidence="2" id="KW-1133">Transmembrane helix</keyword>
<dbReference type="EMBL" id="JBGBPQ010000023">
    <property type="protein sequence ID" value="KAL1500227.1"/>
    <property type="molecule type" value="Genomic_DNA"/>
</dbReference>
<evidence type="ECO:0000256" key="1">
    <source>
        <dbReference type="SAM" id="MobiDB-lite"/>
    </source>
</evidence>
<dbReference type="Proteomes" id="UP001515480">
    <property type="component" value="Unassembled WGS sequence"/>
</dbReference>
<sequence length="267" mass="28367">MPPRPSKSPVRARPVSPAASKSPKPVKSTTKKTPTPKKARSGRDTLTYEAPANETPGGVAEGSTDVAGSTLESPGASSSPPSGTSLTMVLPGVFGALVGLVALLYVFMQPMSANSAPGIGFVSPKAFNGDKPMSANSAPGIGFVSPKAFNGDKLLLKDANSAIIIFMDKPKLCQHCDDLSKELDDPRFVKAAERWKEERLLKIGKVKCWKHDELCRTFGVSGDDPTTSTGYPHVLHFKAGVNVGSIDARTSSDFQSWVREKQLANEL</sequence>
<keyword evidence="4" id="KW-1185">Reference proteome</keyword>
<protein>
    <submittedName>
        <fullName evidence="3">Uncharacterized protein</fullName>
    </submittedName>
</protein>
<keyword evidence="2" id="KW-0812">Transmembrane</keyword>
<dbReference type="InterPro" id="IPR036249">
    <property type="entry name" value="Thioredoxin-like_sf"/>
</dbReference>
<dbReference type="AlphaFoldDB" id="A0AB34IKL9"/>